<dbReference type="Proteomes" id="UP000663760">
    <property type="component" value="Chromosome 16"/>
</dbReference>
<sequence>MLCEGLSLAFSGARVAQPDGDFLLNLMDIKFLGDGDPNHQIELTGSPGRLPYSPHAVDPDDWRFIALHEAADLRQRLLRAHVVV</sequence>
<protein>
    <submittedName>
        <fullName evidence="1">Uncharacterized protein</fullName>
    </submittedName>
</protein>
<dbReference type="AlphaFoldDB" id="A0A7I8LKD4"/>
<evidence type="ECO:0000313" key="2">
    <source>
        <dbReference type="Proteomes" id="UP000663760"/>
    </source>
</evidence>
<organism evidence="1 2">
    <name type="scientific">Spirodela intermedia</name>
    <name type="common">Intermediate duckweed</name>
    <dbReference type="NCBI Taxonomy" id="51605"/>
    <lineage>
        <taxon>Eukaryota</taxon>
        <taxon>Viridiplantae</taxon>
        <taxon>Streptophyta</taxon>
        <taxon>Embryophyta</taxon>
        <taxon>Tracheophyta</taxon>
        <taxon>Spermatophyta</taxon>
        <taxon>Magnoliopsida</taxon>
        <taxon>Liliopsida</taxon>
        <taxon>Araceae</taxon>
        <taxon>Lemnoideae</taxon>
        <taxon>Spirodela</taxon>
    </lineage>
</organism>
<reference evidence="1" key="1">
    <citation type="submission" date="2020-02" db="EMBL/GenBank/DDBJ databases">
        <authorList>
            <person name="Scholz U."/>
            <person name="Mascher M."/>
            <person name="Fiebig A."/>
        </authorList>
    </citation>
    <scope>NUCLEOTIDE SEQUENCE</scope>
</reference>
<evidence type="ECO:0000313" key="1">
    <source>
        <dbReference type="EMBL" id="CAA7409704.1"/>
    </source>
</evidence>
<dbReference type="EMBL" id="LR746279">
    <property type="protein sequence ID" value="CAA7409704.1"/>
    <property type="molecule type" value="Genomic_DNA"/>
</dbReference>
<proteinExistence type="predicted"/>
<keyword evidence="2" id="KW-1185">Reference proteome</keyword>
<gene>
    <name evidence="1" type="ORF">SI8410_16020382</name>
</gene>
<name>A0A7I8LKD4_SPIIN</name>
<accession>A0A7I8LKD4</accession>